<organism evidence="9 10">
    <name type="scientific">Nocardiopsis flavescens</name>
    <dbReference type="NCBI Taxonomy" id="758803"/>
    <lineage>
        <taxon>Bacteria</taxon>
        <taxon>Bacillati</taxon>
        <taxon>Actinomycetota</taxon>
        <taxon>Actinomycetes</taxon>
        <taxon>Streptosporangiales</taxon>
        <taxon>Nocardiopsidaceae</taxon>
        <taxon>Nocardiopsis</taxon>
    </lineage>
</organism>
<feature type="transmembrane region" description="Helical" evidence="7">
    <location>
        <begin position="329"/>
        <end position="350"/>
    </location>
</feature>
<protein>
    <submittedName>
        <fullName evidence="9">Serine/threonine protein kinase</fullName>
    </submittedName>
</protein>
<evidence type="ECO:0000313" key="9">
    <source>
        <dbReference type="EMBL" id="SHJ01833.1"/>
    </source>
</evidence>
<dbReference type="SMART" id="SM00220">
    <property type="entry name" value="S_TKc"/>
    <property type="match status" value="1"/>
</dbReference>
<dbReference type="PANTHER" id="PTHR43289:SF34">
    <property type="entry name" value="SERINE_THREONINE-PROTEIN KINASE YBDM-RELATED"/>
    <property type="match status" value="1"/>
</dbReference>
<sequence>MNDSERPFDADRLPPGATPPAATDPDRIGPYRVVGRLGAGGMGAVYAGLAPDGSCAAVKAVHEQFAADPDFRARFAREVAMVARVRSVCAPAFLAADAGADVPWLATEYVPGDTLRAHIRKHGPLSGGMLDALAAGLAEALAAIHAAGVVHRDLKPGNVILAPTGPKVLDFGIARAVGGTALTRTGGLFGTPGWVSPEQYGGAEATDRSDVFAWAGMVLFAATGREPFGTGPVSVVSHRTRTEEPDLAGVPDHLAPLLRRAFSKDPEGRPTALQALDELTAGWSATRIQPAGAPAAGAPATAILPEMLRREWTGVAAPRPRRVRRPRRGLFLAAGAAVLAAVLVGGFLAARSPGGDTPPEDPLTASSAGPAADGPSAAAQGPAVERDPQDGEAVVAEAVELARGASSFIVHNSDATGELMSQGRNEQILYTEDPEPRYRETAYLGPATEHVLEVGDGPDVLMRLDSNLAGVVEGSYYRPDPADLPEPRGRWNRSLGLLEQLTGGAAAFSYQGVTDTPFETYPEELTEGLDMAGRTGHHYTGTLRLEDERYTYEGDFDLWVGEDGYPQHFQSFLRFAEVEEDYITESVGFIAFDTPVEIEVPDESEIAADQDAARPSS</sequence>
<dbReference type="PROSITE" id="PS00107">
    <property type="entry name" value="PROTEIN_KINASE_ATP"/>
    <property type="match status" value="1"/>
</dbReference>
<keyword evidence="2 5" id="KW-0547">Nucleotide-binding</keyword>
<dbReference type="PANTHER" id="PTHR43289">
    <property type="entry name" value="MITOGEN-ACTIVATED PROTEIN KINASE KINASE KINASE 20-RELATED"/>
    <property type="match status" value="1"/>
</dbReference>
<dbReference type="PROSITE" id="PS00108">
    <property type="entry name" value="PROTEIN_KINASE_ST"/>
    <property type="match status" value="1"/>
</dbReference>
<keyword evidence="10" id="KW-1185">Reference proteome</keyword>
<keyword evidence="7" id="KW-0812">Transmembrane</keyword>
<proteinExistence type="predicted"/>
<keyword evidence="7" id="KW-1133">Transmembrane helix</keyword>
<dbReference type="CDD" id="cd14014">
    <property type="entry name" value="STKc_PknB_like"/>
    <property type="match status" value="1"/>
</dbReference>
<dbReference type="EMBL" id="FQZK01000003">
    <property type="protein sequence ID" value="SHJ01833.1"/>
    <property type="molecule type" value="Genomic_DNA"/>
</dbReference>
<evidence type="ECO:0000256" key="5">
    <source>
        <dbReference type="PROSITE-ProRule" id="PRU10141"/>
    </source>
</evidence>
<evidence type="ECO:0000256" key="7">
    <source>
        <dbReference type="SAM" id="Phobius"/>
    </source>
</evidence>
<reference evidence="9 10" key="1">
    <citation type="submission" date="2016-11" db="EMBL/GenBank/DDBJ databases">
        <authorList>
            <person name="Jaros S."/>
            <person name="Januszkiewicz K."/>
            <person name="Wedrychowicz H."/>
        </authorList>
    </citation>
    <scope>NUCLEOTIDE SEQUENCE [LARGE SCALE GENOMIC DNA]</scope>
    <source>
        <strain evidence="9 10">CGMCC 4.5723</strain>
    </source>
</reference>
<dbReference type="STRING" id="758803.SAMN05421803_103170"/>
<dbReference type="Proteomes" id="UP000184452">
    <property type="component" value="Unassembled WGS sequence"/>
</dbReference>
<feature type="compositionally biased region" description="Low complexity" evidence="6">
    <location>
        <begin position="365"/>
        <end position="383"/>
    </location>
</feature>
<keyword evidence="3 9" id="KW-0418">Kinase</keyword>
<dbReference type="Gene3D" id="3.30.200.20">
    <property type="entry name" value="Phosphorylase Kinase, domain 1"/>
    <property type="match status" value="1"/>
</dbReference>
<feature type="binding site" evidence="5">
    <location>
        <position position="59"/>
    </location>
    <ligand>
        <name>ATP</name>
        <dbReference type="ChEBI" id="CHEBI:30616"/>
    </ligand>
</feature>
<dbReference type="OrthoDB" id="3414931at2"/>
<evidence type="ECO:0000256" key="1">
    <source>
        <dbReference type="ARBA" id="ARBA00022679"/>
    </source>
</evidence>
<gene>
    <name evidence="9" type="ORF">SAMN05421803_103170</name>
</gene>
<dbReference type="GO" id="GO:0005524">
    <property type="term" value="F:ATP binding"/>
    <property type="evidence" value="ECO:0007669"/>
    <property type="project" value="UniProtKB-UniRule"/>
</dbReference>
<name>A0A1M6FVV2_9ACTN</name>
<evidence type="ECO:0000256" key="2">
    <source>
        <dbReference type="ARBA" id="ARBA00022741"/>
    </source>
</evidence>
<keyword evidence="7" id="KW-0472">Membrane</keyword>
<feature type="compositionally biased region" description="Basic and acidic residues" evidence="6">
    <location>
        <begin position="1"/>
        <end position="12"/>
    </location>
</feature>
<dbReference type="SUPFAM" id="SSF56112">
    <property type="entry name" value="Protein kinase-like (PK-like)"/>
    <property type="match status" value="1"/>
</dbReference>
<keyword evidence="9" id="KW-0723">Serine/threonine-protein kinase</keyword>
<keyword evidence="4 5" id="KW-0067">ATP-binding</keyword>
<dbReference type="RefSeq" id="WP_073376829.1">
    <property type="nucleotide sequence ID" value="NZ_FQZK01000003.1"/>
</dbReference>
<dbReference type="AlphaFoldDB" id="A0A1M6FVV2"/>
<evidence type="ECO:0000256" key="6">
    <source>
        <dbReference type="SAM" id="MobiDB-lite"/>
    </source>
</evidence>
<keyword evidence="1" id="KW-0808">Transferase</keyword>
<dbReference type="PROSITE" id="PS50011">
    <property type="entry name" value="PROTEIN_KINASE_DOM"/>
    <property type="match status" value="1"/>
</dbReference>
<feature type="region of interest" description="Disordered" evidence="6">
    <location>
        <begin position="1"/>
        <end position="29"/>
    </location>
</feature>
<evidence type="ECO:0000259" key="8">
    <source>
        <dbReference type="PROSITE" id="PS50011"/>
    </source>
</evidence>
<dbReference type="InterPro" id="IPR008271">
    <property type="entry name" value="Ser/Thr_kinase_AS"/>
</dbReference>
<evidence type="ECO:0000256" key="4">
    <source>
        <dbReference type="ARBA" id="ARBA00022840"/>
    </source>
</evidence>
<evidence type="ECO:0000313" key="10">
    <source>
        <dbReference type="Proteomes" id="UP000184452"/>
    </source>
</evidence>
<dbReference type="InterPro" id="IPR011009">
    <property type="entry name" value="Kinase-like_dom_sf"/>
</dbReference>
<dbReference type="GO" id="GO:0004674">
    <property type="term" value="F:protein serine/threonine kinase activity"/>
    <property type="evidence" value="ECO:0007669"/>
    <property type="project" value="UniProtKB-KW"/>
</dbReference>
<feature type="domain" description="Protein kinase" evidence="8">
    <location>
        <begin position="31"/>
        <end position="281"/>
    </location>
</feature>
<dbReference type="InterPro" id="IPR017441">
    <property type="entry name" value="Protein_kinase_ATP_BS"/>
</dbReference>
<accession>A0A1M6FVV2</accession>
<feature type="region of interest" description="Disordered" evidence="6">
    <location>
        <begin position="353"/>
        <end position="391"/>
    </location>
</feature>
<dbReference type="Pfam" id="PF00069">
    <property type="entry name" value="Pkinase"/>
    <property type="match status" value="1"/>
</dbReference>
<evidence type="ECO:0000256" key="3">
    <source>
        <dbReference type="ARBA" id="ARBA00022777"/>
    </source>
</evidence>
<dbReference type="Gene3D" id="1.10.510.10">
    <property type="entry name" value="Transferase(Phosphotransferase) domain 1"/>
    <property type="match status" value="1"/>
</dbReference>
<dbReference type="InterPro" id="IPR000719">
    <property type="entry name" value="Prot_kinase_dom"/>
</dbReference>